<evidence type="ECO:0000313" key="1">
    <source>
        <dbReference type="EMBL" id="KAK9141783.1"/>
    </source>
</evidence>
<evidence type="ECO:0000313" key="2">
    <source>
        <dbReference type="Proteomes" id="UP001420932"/>
    </source>
</evidence>
<dbReference type="AlphaFoldDB" id="A0AAP0JYB5"/>
<accession>A0AAP0JYB5</accession>
<sequence length="101" mass="11756">MGTVEGMCYLYEQWPEVEYDLSTSSVCLSKEGVPLISRFKISQFGVFLLEIMANKRRKNNIMQSITEYVDWTSTNYPENVWKVIDERLKKTGIIEDQAANH</sequence>
<organism evidence="1 2">
    <name type="scientific">Stephania yunnanensis</name>
    <dbReference type="NCBI Taxonomy" id="152371"/>
    <lineage>
        <taxon>Eukaryota</taxon>
        <taxon>Viridiplantae</taxon>
        <taxon>Streptophyta</taxon>
        <taxon>Embryophyta</taxon>
        <taxon>Tracheophyta</taxon>
        <taxon>Spermatophyta</taxon>
        <taxon>Magnoliopsida</taxon>
        <taxon>Ranunculales</taxon>
        <taxon>Menispermaceae</taxon>
        <taxon>Menispermoideae</taxon>
        <taxon>Cissampelideae</taxon>
        <taxon>Stephania</taxon>
    </lineage>
</organism>
<dbReference type="EMBL" id="JBBNAF010000005">
    <property type="protein sequence ID" value="KAK9141783.1"/>
    <property type="molecule type" value="Genomic_DNA"/>
</dbReference>
<protein>
    <submittedName>
        <fullName evidence="1">Uncharacterized protein</fullName>
    </submittedName>
</protein>
<keyword evidence="2" id="KW-1185">Reference proteome</keyword>
<reference evidence="1 2" key="1">
    <citation type="submission" date="2024-01" db="EMBL/GenBank/DDBJ databases">
        <title>Genome assemblies of Stephania.</title>
        <authorList>
            <person name="Yang L."/>
        </authorList>
    </citation>
    <scope>NUCLEOTIDE SEQUENCE [LARGE SCALE GENOMIC DNA]</scope>
    <source>
        <strain evidence="1">YNDBR</strain>
        <tissue evidence="1">Leaf</tissue>
    </source>
</reference>
<gene>
    <name evidence="1" type="ORF">Syun_011183</name>
</gene>
<comment type="caution">
    <text evidence="1">The sequence shown here is derived from an EMBL/GenBank/DDBJ whole genome shotgun (WGS) entry which is preliminary data.</text>
</comment>
<name>A0AAP0JYB5_9MAGN</name>
<proteinExistence type="predicted"/>
<dbReference type="Proteomes" id="UP001420932">
    <property type="component" value="Unassembled WGS sequence"/>
</dbReference>